<dbReference type="AlphaFoldDB" id="A0AA35ZRQ7"/>
<dbReference type="EMBL" id="OX465084">
    <property type="protein sequence ID" value="CAI9297138.1"/>
    <property type="molecule type" value="Genomic_DNA"/>
</dbReference>
<name>A0AA35ZRQ7_LACSI</name>
<accession>A0AA35ZRQ7</accession>
<sequence length="148" mass="16790">MDTKLEGQYPQKAAYTAATLASQCLNLEPKTRPRMSQVLSSLEELQASKGASKDHHKIVSSPVGKSPMRQVPHHRQSPRNLTPLASPLPHHRQSLHDFAYSGMINEYDKKTIILRRSFFLFLFPLSDVWINDVYALSKIETSIYSLPD</sequence>
<organism evidence="2 3">
    <name type="scientific">Lactuca saligna</name>
    <name type="common">Willowleaf lettuce</name>
    <dbReference type="NCBI Taxonomy" id="75948"/>
    <lineage>
        <taxon>Eukaryota</taxon>
        <taxon>Viridiplantae</taxon>
        <taxon>Streptophyta</taxon>
        <taxon>Embryophyta</taxon>
        <taxon>Tracheophyta</taxon>
        <taxon>Spermatophyta</taxon>
        <taxon>Magnoliopsida</taxon>
        <taxon>eudicotyledons</taxon>
        <taxon>Gunneridae</taxon>
        <taxon>Pentapetalae</taxon>
        <taxon>asterids</taxon>
        <taxon>campanulids</taxon>
        <taxon>Asterales</taxon>
        <taxon>Asteraceae</taxon>
        <taxon>Cichorioideae</taxon>
        <taxon>Cichorieae</taxon>
        <taxon>Lactucinae</taxon>
        <taxon>Lactuca</taxon>
    </lineage>
</organism>
<dbReference type="InterPro" id="IPR050823">
    <property type="entry name" value="Plant_Ser_Thr_Prot_Kinase"/>
</dbReference>
<dbReference type="PANTHER" id="PTHR45621">
    <property type="entry name" value="OS01G0588500 PROTEIN-RELATED"/>
    <property type="match status" value="1"/>
</dbReference>
<gene>
    <name evidence="2" type="ORF">LSALG_LOCUS35971</name>
</gene>
<dbReference type="Gene3D" id="1.10.510.10">
    <property type="entry name" value="Transferase(Phosphotransferase) domain 1"/>
    <property type="match status" value="1"/>
</dbReference>
<protein>
    <recommendedName>
        <fullName evidence="4">Protein kinase domain-containing protein</fullName>
    </recommendedName>
</protein>
<evidence type="ECO:0000313" key="2">
    <source>
        <dbReference type="EMBL" id="CAI9297138.1"/>
    </source>
</evidence>
<evidence type="ECO:0008006" key="4">
    <source>
        <dbReference type="Google" id="ProtNLM"/>
    </source>
</evidence>
<feature type="region of interest" description="Disordered" evidence="1">
    <location>
        <begin position="46"/>
        <end position="88"/>
    </location>
</feature>
<reference evidence="2" key="1">
    <citation type="submission" date="2023-04" db="EMBL/GenBank/DDBJ databases">
        <authorList>
            <person name="Vijverberg K."/>
            <person name="Xiong W."/>
            <person name="Schranz E."/>
        </authorList>
    </citation>
    <scope>NUCLEOTIDE SEQUENCE</scope>
</reference>
<evidence type="ECO:0000313" key="3">
    <source>
        <dbReference type="Proteomes" id="UP001177003"/>
    </source>
</evidence>
<keyword evidence="3" id="KW-1185">Reference proteome</keyword>
<evidence type="ECO:0000256" key="1">
    <source>
        <dbReference type="SAM" id="MobiDB-lite"/>
    </source>
</evidence>
<proteinExistence type="predicted"/>
<dbReference type="Proteomes" id="UP001177003">
    <property type="component" value="Chromosome 8"/>
</dbReference>